<protein>
    <recommendedName>
        <fullName evidence="4">TIGR02186 family protein</fullName>
    </recommendedName>
</protein>
<gene>
    <name evidence="3" type="ORF">ENT08_10895</name>
</gene>
<evidence type="ECO:0000313" key="3">
    <source>
        <dbReference type="EMBL" id="HGS06217.1"/>
    </source>
</evidence>
<proteinExistence type="predicted"/>
<dbReference type="AlphaFoldDB" id="A0A7V4GAG2"/>
<dbReference type="InterPro" id="IPR019088">
    <property type="entry name" value="CHP02186-rel_TM"/>
</dbReference>
<reference evidence="3" key="1">
    <citation type="journal article" date="2020" name="mSystems">
        <title>Genome- and Community-Level Interaction Insights into Carbon Utilization and Element Cycling Functions of Hydrothermarchaeota in Hydrothermal Sediment.</title>
        <authorList>
            <person name="Zhou Z."/>
            <person name="Liu Y."/>
            <person name="Xu W."/>
            <person name="Pan J."/>
            <person name="Luo Z.H."/>
            <person name="Li M."/>
        </authorList>
    </citation>
    <scope>NUCLEOTIDE SEQUENCE [LARGE SCALE GENOMIC DNA]</scope>
    <source>
        <strain evidence="3">SpSt-548</strain>
    </source>
</reference>
<comment type="caution">
    <text evidence="3">The sequence shown here is derived from an EMBL/GenBank/DDBJ whole genome shotgun (WGS) entry which is preliminary data.</text>
</comment>
<feature type="chain" id="PRO_5031192835" description="TIGR02186 family protein" evidence="2">
    <location>
        <begin position="29"/>
        <end position="259"/>
    </location>
</feature>
<keyword evidence="1" id="KW-0472">Membrane</keyword>
<name>A0A7V4GAG2_9BACT</name>
<feature type="signal peptide" evidence="2">
    <location>
        <begin position="1"/>
        <end position="28"/>
    </location>
</feature>
<accession>A0A7V4GAG2</accession>
<evidence type="ECO:0000256" key="1">
    <source>
        <dbReference type="SAM" id="Phobius"/>
    </source>
</evidence>
<dbReference type="EMBL" id="DSXI01000652">
    <property type="protein sequence ID" value="HGS06217.1"/>
    <property type="molecule type" value="Genomic_DNA"/>
</dbReference>
<keyword evidence="1" id="KW-1133">Transmembrane helix</keyword>
<dbReference type="Pfam" id="PF09608">
    <property type="entry name" value="Alph_Pro_TM"/>
    <property type="match status" value="1"/>
</dbReference>
<evidence type="ECO:0008006" key="4">
    <source>
        <dbReference type="Google" id="ProtNLM"/>
    </source>
</evidence>
<evidence type="ECO:0000256" key="2">
    <source>
        <dbReference type="SAM" id="SignalP"/>
    </source>
</evidence>
<organism evidence="3">
    <name type="scientific">Desulfobacca acetoxidans</name>
    <dbReference type="NCBI Taxonomy" id="60893"/>
    <lineage>
        <taxon>Bacteria</taxon>
        <taxon>Pseudomonadati</taxon>
        <taxon>Thermodesulfobacteriota</taxon>
        <taxon>Desulfobaccia</taxon>
        <taxon>Desulfobaccales</taxon>
        <taxon>Desulfobaccaceae</taxon>
        <taxon>Desulfobacca</taxon>
    </lineage>
</organism>
<sequence length="259" mass="28125">MAPMGLKLRKFAWLGLAAAITLVPPAAAAEFAKIRLYPARVDIGAFFQGVEVTLQGEMPPGAEAVVEIEGAAAYQELLRKGRRGGLWMTVGEIWVENAPNLYLVLSSAPRVPQLEGQQTPWGFPALQSRIKFRGALTDQEKDRFFQEFLELKQSEGLYGALPGALKISHSPAGRMTLKGTCPLPAKVPPGNYQVRLSVIKDGKVLEQKNEELEVKMVGFPAFLANLAYGHGAFYGVVAVLIAIATGFIMGFLFKGKAEH</sequence>
<keyword evidence="2" id="KW-0732">Signal</keyword>
<keyword evidence="1" id="KW-0812">Transmembrane</keyword>
<feature type="transmembrane region" description="Helical" evidence="1">
    <location>
        <begin position="232"/>
        <end position="253"/>
    </location>
</feature>